<dbReference type="HOGENOM" id="CLU_571103_0_0_1"/>
<proteinExistence type="predicted"/>
<evidence type="ECO:0000256" key="1">
    <source>
        <dbReference type="SAM" id="Coils"/>
    </source>
</evidence>
<evidence type="ECO:0000313" key="3">
    <source>
        <dbReference type="Proteomes" id="UP000003163"/>
    </source>
</evidence>
<evidence type="ECO:0000313" key="2">
    <source>
        <dbReference type="EMBL" id="EJW01218.1"/>
    </source>
</evidence>
<dbReference type="InParanoid" id="J8ZNG2"/>
<dbReference type="VEuPathDB" id="MicrosporidiaDB:EDEG_04051"/>
<organism evidence="2 3">
    <name type="scientific">Edhazardia aedis (strain USNM 41457)</name>
    <name type="common">Microsporidian parasite</name>
    <dbReference type="NCBI Taxonomy" id="1003232"/>
    <lineage>
        <taxon>Eukaryota</taxon>
        <taxon>Fungi</taxon>
        <taxon>Fungi incertae sedis</taxon>
        <taxon>Microsporidia</taxon>
        <taxon>Edhazardia</taxon>
    </lineage>
</organism>
<gene>
    <name evidence="2" type="ORF">EDEG_04051</name>
</gene>
<dbReference type="Proteomes" id="UP000003163">
    <property type="component" value="Unassembled WGS sequence"/>
</dbReference>
<protein>
    <submittedName>
        <fullName evidence="2">Uncharacterized protein</fullName>
    </submittedName>
</protein>
<accession>J8ZNG2</accession>
<reference evidence="2 3" key="1">
    <citation type="submission" date="2011-08" db="EMBL/GenBank/DDBJ databases">
        <authorList>
            <person name="Liu Z.J."/>
            <person name="Shi F.L."/>
            <person name="Lu J.Q."/>
            <person name="Li M."/>
            <person name="Wang Z.L."/>
        </authorList>
    </citation>
    <scope>NUCLEOTIDE SEQUENCE [LARGE SCALE GENOMIC DNA]</scope>
    <source>
        <strain evidence="2 3">USNM 41457</strain>
    </source>
</reference>
<dbReference type="AlphaFoldDB" id="J8ZNG2"/>
<feature type="coiled-coil region" evidence="1">
    <location>
        <begin position="114"/>
        <end position="141"/>
    </location>
</feature>
<comment type="caution">
    <text evidence="2">The sequence shown here is derived from an EMBL/GenBank/DDBJ whole genome shotgun (WGS) entry which is preliminary data.</text>
</comment>
<reference evidence="3" key="2">
    <citation type="submission" date="2015-07" db="EMBL/GenBank/DDBJ databases">
        <title>Contrasting host-pathogen interactions and genome evolution in two generalist and specialist microsporidian pathogens of mosquitoes.</title>
        <authorList>
            <consortium name="The Broad Institute Genomics Platform"/>
            <consortium name="The Broad Institute Genome Sequencing Center for Infectious Disease"/>
            <person name="Cuomo C.A."/>
            <person name="Sanscrainte N.D."/>
            <person name="Goldberg J.M."/>
            <person name="Heiman D."/>
            <person name="Young S."/>
            <person name="Zeng Q."/>
            <person name="Becnel J.J."/>
            <person name="Birren B.W."/>
        </authorList>
    </citation>
    <scope>NUCLEOTIDE SEQUENCE [LARGE SCALE GENOMIC DNA]</scope>
    <source>
        <strain evidence="3">USNM 41457</strain>
    </source>
</reference>
<name>J8ZNG2_EDHAE</name>
<keyword evidence="1" id="KW-0175">Coiled coil</keyword>
<keyword evidence="3" id="KW-1185">Reference proteome</keyword>
<dbReference type="EMBL" id="AFBI03000220">
    <property type="protein sequence ID" value="EJW01218.1"/>
    <property type="molecule type" value="Genomic_DNA"/>
</dbReference>
<sequence length="478" mass="56123">MLHFIKVVVPFKYKMRFSKFLMYSLVVKCTEIDQNPELSTGSEVNLQESSSRNKRKRILPKKVPSSLSKAYTRENRLNEQNNLLESQTSLESNDYKDTTPFQQKINENQNTSEVIKLQFKLANLTAEFKELQNKYNELFIMYNVLLGDMLHLEQNKTNSQSQKVNGASNLNDIQISDEKVGKEETQIDLSQMISYEKYENDIFYNIDALMGLLFFIGNSAYGRYSQNTQQILNEHKFQDTQSEVLAMNQKIKRMIDDQFVRLSCNSKISEFFINIINVFSNIHMDEENIIYYDSEILNGKIQNIELAKILVAKNNYSSITLHILQNIYSMKKNNEINCLFFKCHIFYALIEKIQEIIGKCENDKLKSYKLKTYQDILALLCAYLFNVTPHENSQYYQMINLKLLILEKFEITDLPALFVFEEYLNSVLSHLTQKSSMDHPEFIRFNENFNKITKIKSKHDCLEFLLSLNLSTINNKRH</sequence>